<dbReference type="FunFam" id="2.40.50.140:FF:000042">
    <property type="entry name" value="Methionine--tRNA ligase"/>
    <property type="match status" value="1"/>
</dbReference>
<feature type="binding site" evidence="13">
    <location>
        <position position="179"/>
    </location>
    <ligand>
        <name>Zn(2+)</name>
        <dbReference type="ChEBI" id="CHEBI:29105"/>
    </ligand>
</feature>
<keyword evidence="10 13" id="KW-0648">Protein biosynthesis</keyword>
<dbReference type="SUPFAM" id="SSF47323">
    <property type="entry name" value="Anticodon-binding domain of a subclass of class I aminoacyl-tRNA synthetases"/>
    <property type="match status" value="1"/>
</dbReference>
<feature type="short sequence motif" description="'HIGH' region" evidence="13">
    <location>
        <begin position="43"/>
        <end position="53"/>
    </location>
</feature>
<evidence type="ECO:0000313" key="17">
    <source>
        <dbReference type="Proteomes" id="UP000757890"/>
    </source>
</evidence>
<dbReference type="EMBL" id="JABZMK010000001">
    <property type="protein sequence ID" value="MBF1128538.1"/>
    <property type="molecule type" value="Genomic_DNA"/>
</dbReference>
<feature type="short sequence motif" description="'KMSKS' region" evidence="13">
    <location>
        <begin position="327"/>
        <end position="331"/>
    </location>
</feature>
<dbReference type="FunFam" id="1.10.730.10:FF:000026">
    <property type="entry name" value="Methionine--tRNA ligase"/>
    <property type="match status" value="1"/>
</dbReference>
<evidence type="ECO:0000259" key="15">
    <source>
        <dbReference type="PROSITE" id="PS50886"/>
    </source>
</evidence>
<dbReference type="InterPro" id="IPR014758">
    <property type="entry name" value="Met-tRNA_synth"/>
</dbReference>
<evidence type="ECO:0000256" key="7">
    <source>
        <dbReference type="ARBA" id="ARBA00022741"/>
    </source>
</evidence>
<evidence type="ECO:0000256" key="12">
    <source>
        <dbReference type="ARBA" id="ARBA00047364"/>
    </source>
</evidence>
<keyword evidence="4 13" id="KW-0963">Cytoplasm</keyword>
<dbReference type="CDD" id="cd07957">
    <property type="entry name" value="Anticodon_Ia_Met"/>
    <property type="match status" value="1"/>
</dbReference>
<protein>
    <recommendedName>
        <fullName evidence="13">Methionine--tRNA ligase</fullName>
        <ecNumber evidence="13">6.1.1.10</ecNumber>
    </recommendedName>
    <alternativeName>
        <fullName evidence="13">Methionyl-tRNA synthetase</fullName>
        <shortName evidence="13">MetRS</shortName>
    </alternativeName>
</protein>
<comment type="caution">
    <text evidence="16">The sequence shown here is derived from an EMBL/GenBank/DDBJ whole genome shotgun (WGS) entry which is preliminary data.</text>
</comment>
<dbReference type="Gene3D" id="3.40.50.620">
    <property type="entry name" value="HUPs"/>
    <property type="match status" value="1"/>
</dbReference>
<evidence type="ECO:0000256" key="14">
    <source>
        <dbReference type="RuleBase" id="RU363039"/>
    </source>
</evidence>
<evidence type="ECO:0000256" key="3">
    <source>
        <dbReference type="ARBA" id="ARBA00011738"/>
    </source>
</evidence>
<dbReference type="CDD" id="cd02800">
    <property type="entry name" value="tRNA_bind_EcMetRS_like"/>
    <property type="match status" value="1"/>
</dbReference>
<keyword evidence="7 13" id="KW-0547">Nucleotide-binding</keyword>
<organism evidence="16 17">
    <name type="scientific">Dialister invisus</name>
    <dbReference type="NCBI Taxonomy" id="218538"/>
    <lineage>
        <taxon>Bacteria</taxon>
        <taxon>Bacillati</taxon>
        <taxon>Bacillota</taxon>
        <taxon>Negativicutes</taxon>
        <taxon>Veillonellales</taxon>
        <taxon>Veillonellaceae</taxon>
        <taxon>Dialister</taxon>
    </lineage>
</organism>
<dbReference type="GO" id="GO:0005737">
    <property type="term" value="C:cytoplasm"/>
    <property type="evidence" value="ECO:0007669"/>
    <property type="project" value="UniProtKB-SubCell"/>
</dbReference>
<dbReference type="Pfam" id="PF19303">
    <property type="entry name" value="Anticodon_3"/>
    <property type="match status" value="1"/>
</dbReference>
<keyword evidence="11 13" id="KW-0030">Aminoacyl-tRNA synthetase</keyword>
<dbReference type="NCBIfam" id="NF008900">
    <property type="entry name" value="PRK12267.1"/>
    <property type="match status" value="1"/>
</dbReference>
<dbReference type="InterPro" id="IPR015413">
    <property type="entry name" value="Methionyl/Leucyl_tRNA_Synth"/>
</dbReference>
<proteinExistence type="inferred from homology"/>
<reference evidence="16" key="1">
    <citation type="submission" date="2020-04" db="EMBL/GenBank/DDBJ databases">
        <title>Deep metagenomics examines the oral microbiome during advanced dental caries in children, revealing novel taxa and co-occurrences with host molecules.</title>
        <authorList>
            <person name="Baker J.L."/>
            <person name="Morton J.T."/>
            <person name="Dinis M."/>
            <person name="Alvarez R."/>
            <person name="Tran N.C."/>
            <person name="Knight R."/>
            <person name="Edlund A."/>
        </authorList>
    </citation>
    <scope>NUCLEOTIDE SEQUENCE</scope>
    <source>
        <strain evidence="16">JCVI_32_bin.14</strain>
    </source>
</reference>
<dbReference type="GO" id="GO:0000049">
    <property type="term" value="F:tRNA binding"/>
    <property type="evidence" value="ECO:0007669"/>
    <property type="project" value="UniProtKB-UniRule"/>
</dbReference>
<dbReference type="Pfam" id="PF01588">
    <property type="entry name" value="tRNA_bind"/>
    <property type="match status" value="1"/>
</dbReference>
<evidence type="ECO:0000256" key="4">
    <source>
        <dbReference type="ARBA" id="ARBA00022490"/>
    </source>
</evidence>
<evidence type="ECO:0000256" key="6">
    <source>
        <dbReference type="ARBA" id="ARBA00022598"/>
    </source>
</evidence>
<evidence type="ECO:0000256" key="1">
    <source>
        <dbReference type="ARBA" id="ARBA00003314"/>
    </source>
</evidence>
<dbReference type="PANTHER" id="PTHR43326">
    <property type="entry name" value="METHIONYL-TRNA SYNTHETASE"/>
    <property type="match status" value="1"/>
</dbReference>
<evidence type="ECO:0000256" key="9">
    <source>
        <dbReference type="ARBA" id="ARBA00022884"/>
    </source>
</evidence>
<feature type="domain" description="TRNA-binding" evidence="15">
    <location>
        <begin position="578"/>
        <end position="676"/>
    </location>
</feature>
<gene>
    <name evidence="13 16" type="primary">metG</name>
    <name evidence="16" type="ORF">HXL70_00580</name>
</gene>
<evidence type="ECO:0000256" key="10">
    <source>
        <dbReference type="ARBA" id="ARBA00022917"/>
    </source>
</evidence>
<dbReference type="GO" id="GO:0006431">
    <property type="term" value="P:methionyl-tRNA aminoacylation"/>
    <property type="evidence" value="ECO:0007669"/>
    <property type="project" value="UniProtKB-UniRule"/>
</dbReference>
<dbReference type="PANTHER" id="PTHR43326:SF1">
    <property type="entry name" value="METHIONINE--TRNA LIGASE, MITOCHONDRIAL"/>
    <property type="match status" value="1"/>
</dbReference>
<dbReference type="Proteomes" id="UP000757890">
    <property type="component" value="Unassembled WGS sequence"/>
</dbReference>
<dbReference type="InterPro" id="IPR009080">
    <property type="entry name" value="tRNAsynth_Ia_anticodon-bd"/>
</dbReference>
<dbReference type="NCBIfam" id="TIGR00399">
    <property type="entry name" value="metG_C_term"/>
    <property type="match status" value="1"/>
</dbReference>
<dbReference type="Pfam" id="PF09334">
    <property type="entry name" value="tRNA-synt_1g"/>
    <property type="match status" value="2"/>
</dbReference>
<dbReference type="PROSITE" id="PS50886">
    <property type="entry name" value="TRBD"/>
    <property type="match status" value="1"/>
</dbReference>
<dbReference type="InterPro" id="IPR002547">
    <property type="entry name" value="tRNA-bd_dom"/>
</dbReference>
<comment type="subunit">
    <text evidence="3 13">Homodimer.</text>
</comment>
<comment type="similarity">
    <text evidence="14">Belongs to the class-I aminoacyl-tRNA synthetase family.</text>
</comment>
<keyword evidence="6 13" id="KW-0436">Ligase</keyword>
<dbReference type="GO" id="GO:0004825">
    <property type="term" value="F:methionine-tRNA ligase activity"/>
    <property type="evidence" value="ECO:0007669"/>
    <property type="project" value="UniProtKB-UniRule"/>
</dbReference>
<dbReference type="Gene3D" id="2.170.220.10">
    <property type="match status" value="1"/>
</dbReference>
<evidence type="ECO:0000256" key="2">
    <source>
        <dbReference type="ARBA" id="ARBA00004496"/>
    </source>
</evidence>
<dbReference type="FunFam" id="2.170.220.10:FF:000002">
    <property type="entry name" value="Methionine--tRNA ligase"/>
    <property type="match status" value="1"/>
</dbReference>
<evidence type="ECO:0000313" key="16">
    <source>
        <dbReference type="EMBL" id="MBF1128538.1"/>
    </source>
</evidence>
<keyword evidence="5 13" id="KW-0820">tRNA-binding</keyword>
<dbReference type="Gene3D" id="1.10.730.10">
    <property type="entry name" value="Isoleucyl-tRNA Synthetase, Domain 1"/>
    <property type="match status" value="1"/>
</dbReference>
<dbReference type="AlphaFoldDB" id="A0A930FQI3"/>
<evidence type="ECO:0000256" key="5">
    <source>
        <dbReference type="ARBA" id="ARBA00022555"/>
    </source>
</evidence>
<dbReference type="GO" id="GO:0005524">
    <property type="term" value="F:ATP binding"/>
    <property type="evidence" value="ECO:0007669"/>
    <property type="project" value="UniProtKB-UniRule"/>
</dbReference>
<dbReference type="InterPro" id="IPR033911">
    <property type="entry name" value="MetRS_core"/>
</dbReference>
<evidence type="ECO:0000256" key="11">
    <source>
        <dbReference type="ARBA" id="ARBA00023146"/>
    </source>
</evidence>
<evidence type="ECO:0000256" key="13">
    <source>
        <dbReference type="HAMAP-Rule" id="MF_01228"/>
    </source>
</evidence>
<dbReference type="SUPFAM" id="SSF52374">
    <property type="entry name" value="Nucleotidylyl transferase"/>
    <property type="match status" value="1"/>
</dbReference>
<name>A0A930FQI3_9FIRM</name>
<evidence type="ECO:0000256" key="8">
    <source>
        <dbReference type="ARBA" id="ARBA00022840"/>
    </source>
</evidence>
<dbReference type="InterPro" id="IPR014729">
    <property type="entry name" value="Rossmann-like_a/b/a_fold"/>
</dbReference>
<keyword evidence="9 13" id="KW-0694">RNA-binding</keyword>
<sequence length="676" mass="77343">MRINDLGNNCSRLYNGKYKEIKTFTGGVTMTEKPKYYITTPIYYPSAKLHIGHTYCTSIADSMARFKRLDGYEVMFLTGSDEHGQKIEQKAEESGVTPIEYVDNIVALFKQLWKELNISNDDFIRTTEERHREVVQMLFQRAYDNGDIYLGKYEGWYCIPDETFWPENKLTPEHLCPDCGRPLQRISEEAYFFKMSKYADRWMKFIEENPDFIQPASRRNEMIQFVKGGLEDLCVSRTSFTWGIPVPFDPKHVVYVWFDALVNYITAAGIIDNPEKFKRFWPADVHLVGKEIVRFHSIIWPIMLMSLGIELPKKIYGHGWLIVDGEKMSKSKGNVVDPIPLLQEFGSDAIRYYLLNDIQLGQDGNFSRERLINRINSDLSNDLGNLLHRSLSMVEKYRNGVLVHGDASVDPCIGEVSSEVEKNAEATLQRFRNGMDNWKINDALKAVWIFIRSLNKYIDVTMPWVLAKDEAKRAALDAVLYHLCEGMRFVSLMVEPVIPIAAEKIWAQLGLVDFEKANYKNLVWGGIADGTKVAKGMPIFPRIEVEKEDLKAEVKSERKFNVKKTENDTSVPLITMDDFLKTELRVAEILTAEKIEKSEKLIKLTVSLGEEIRTVVSGIAKYYKPEELVGKHVIFVANLKPAKLMGIESQGMVLAASKDNDLVLPFVDMPSGSRVK</sequence>
<dbReference type="SUPFAM" id="SSF50249">
    <property type="entry name" value="Nucleic acid-binding proteins"/>
    <property type="match status" value="1"/>
</dbReference>
<feature type="binding site" evidence="13">
    <location>
        <position position="176"/>
    </location>
    <ligand>
        <name>Zn(2+)</name>
        <dbReference type="ChEBI" id="CHEBI:29105"/>
    </ligand>
</feature>
<dbReference type="InterPro" id="IPR004495">
    <property type="entry name" value="Met-tRNA-synth_bsu_C"/>
</dbReference>
<dbReference type="InterPro" id="IPR041872">
    <property type="entry name" value="Anticodon_Met"/>
</dbReference>
<keyword evidence="8 13" id="KW-0067">ATP-binding</keyword>
<dbReference type="InterPro" id="IPR001412">
    <property type="entry name" value="aa-tRNA-synth_I_CS"/>
</dbReference>
<comment type="subcellular location">
    <subcellularLocation>
        <location evidence="2 13">Cytoplasm</location>
    </subcellularLocation>
</comment>
<comment type="caution">
    <text evidence="13">Lacks conserved residue(s) required for the propagation of feature annotation.</text>
</comment>
<accession>A0A930FQI3</accession>
<comment type="function">
    <text evidence="1 13">Is required not only for elongation of protein synthesis but also for the initiation of all mRNA translation through initiator tRNA(fMet) aminoacylation.</text>
</comment>
<dbReference type="PRINTS" id="PR01041">
    <property type="entry name" value="TRNASYNTHMET"/>
</dbReference>
<dbReference type="Gene3D" id="2.40.50.140">
    <property type="entry name" value="Nucleic acid-binding proteins"/>
    <property type="match status" value="1"/>
</dbReference>
<dbReference type="CDD" id="cd00814">
    <property type="entry name" value="MetRS_core"/>
    <property type="match status" value="1"/>
</dbReference>
<feature type="binding site" evidence="13">
    <location>
        <position position="158"/>
    </location>
    <ligand>
        <name>Zn(2+)</name>
        <dbReference type="ChEBI" id="CHEBI:29105"/>
    </ligand>
</feature>
<dbReference type="PROSITE" id="PS00178">
    <property type="entry name" value="AA_TRNA_LIGASE_I"/>
    <property type="match status" value="1"/>
</dbReference>
<dbReference type="InterPro" id="IPR012340">
    <property type="entry name" value="NA-bd_OB-fold"/>
</dbReference>
<dbReference type="InterPro" id="IPR023457">
    <property type="entry name" value="Met-tRNA_synth_2"/>
</dbReference>
<dbReference type="EC" id="6.1.1.10" evidence="13"/>
<comment type="catalytic activity">
    <reaction evidence="12 13">
        <text>tRNA(Met) + L-methionine + ATP = L-methionyl-tRNA(Met) + AMP + diphosphate</text>
        <dbReference type="Rhea" id="RHEA:13481"/>
        <dbReference type="Rhea" id="RHEA-COMP:9667"/>
        <dbReference type="Rhea" id="RHEA-COMP:9698"/>
        <dbReference type="ChEBI" id="CHEBI:30616"/>
        <dbReference type="ChEBI" id="CHEBI:33019"/>
        <dbReference type="ChEBI" id="CHEBI:57844"/>
        <dbReference type="ChEBI" id="CHEBI:78442"/>
        <dbReference type="ChEBI" id="CHEBI:78530"/>
        <dbReference type="ChEBI" id="CHEBI:456215"/>
        <dbReference type="EC" id="6.1.1.10"/>
    </reaction>
</comment>
<dbReference type="HAMAP" id="MF_01228">
    <property type="entry name" value="Met_tRNA_synth_type2"/>
    <property type="match status" value="1"/>
</dbReference>
<dbReference type="NCBIfam" id="TIGR00398">
    <property type="entry name" value="metG"/>
    <property type="match status" value="1"/>
</dbReference>